<evidence type="ECO:0000313" key="2">
    <source>
        <dbReference type="EMBL" id="EZH74304.1"/>
    </source>
</evidence>
<dbReference type="eggNOG" id="COG1881">
    <property type="taxonomic scope" value="Bacteria"/>
</dbReference>
<dbReference type="NCBIfam" id="TIGR00481">
    <property type="entry name" value="YbhB/YbcL family Raf kinase inhibitor-like protein"/>
    <property type="match status" value="1"/>
</dbReference>
<proteinExistence type="predicted"/>
<feature type="chain" id="PRO_5001511978" evidence="1">
    <location>
        <begin position="21"/>
        <end position="185"/>
    </location>
</feature>
<dbReference type="STRING" id="1317122.ATO12_15675"/>
<organism evidence="2 3">
    <name type="scientific">Aquimarina atlantica</name>
    <dbReference type="NCBI Taxonomy" id="1317122"/>
    <lineage>
        <taxon>Bacteria</taxon>
        <taxon>Pseudomonadati</taxon>
        <taxon>Bacteroidota</taxon>
        <taxon>Flavobacteriia</taxon>
        <taxon>Flavobacteriales</taxon>
        <taxon>Flavobacteriaceae</taxon>
        <taxon>Aquimarina</taxon>
    </lineage>
</organism>
<dbReference type="EMBL" id="AQRA01000004">
    <property type="protein sequence ID" value="EZH74304.1"/>
    <property type="molecule type" value="Genomic_DNA"/>
</dbReference>
<dbReference type="InterPro" id="IPR036610">
    <property type="entry name" value="PEBP-like_sf"/>
</dbReference>
<dbReference type="RefSeq" id="WP_034241932.1">
    <property type="nucleotide sequence ID" value="NZ_AQRA01000004.1"/>
</dbReference>
<dbReference type="PANTHER" id="PTHR30289:SF1">
    <property type="entry name" value="PEBP (PHOSPHATIDYLETHANOLAMINE-BINDING PROTEIN) FAMILY PROTEIN"/>
    <property type="match status" value="1"/>
</dbReference>
<dbReference type="SUPFAM" id="SSF49777">
    <property type="entry name" value="PEBP-like"/>
    <property type="match status" value="1"/>
</dbReference>
<dbReference type="Proteomes" id="UP000023541">
    <property type="component" value="Unassembled WGS sequence"/>
</dbReference>
<accession>A0A023BWG6</accession>
<name>A0A023BWG6_9FLAO</name>
<dbReference type="InterPro" id="IPR008914">
    <property type="entry name" value="PEBP"/>
</dbReference>
<dbReference type="CDD" id="cd00865">
    <property type="entry name" value="PEBP_bact_arch"/>
    <property type="match status" value="1"/>
</dbReference>
<protein>
    <submittedName>
        <fullName evidence="2">Kinase inhibitor</fullName>
    </submittedName>
</protein>
<reference evidence="2 3" key="1">
    <citation type="submission" date="2014-04" db="EMBL/GenBank/DDBJ databases">
        <title>Aquimarina sp. 22II-S11-z7 Genome Sequencing.</title>
        <authorList>
            <person name="Lai Q."/>
        </authorList>
    </citation>
    <scope>NUCLEOTIDE SEQUENCE [LARGE SCALE GENOMIC DNA]</scope>
    <source>
        <strain evidence="2 3">22II-S11-z7</strain>
    </source>
</reference>
<sequence length="185" mass="20101">MKKSIFILGILLTISTSLFAQKTFTLTSTSIGGEATVNEEFNGFGCTGNNESPQLSWKNAPKGTKSFAITMYDPDAPTGSGWWHWVVFDIPEHIKELVSNAGDIKSNLTPKGAIQSITDFGVGGYGGPCPPEGHGIHQYIITVHALKTDKLGLNENSNPAVVGYYLWNNTIAKASIVMYYQRAKK</sequence>
<keyword evidence="3" id="KW-1185">Reference proteome</keyword>
<evidence type="ECO:0000256" key="1">
    <source>
        <dbReference type="SAM" id="SignalP"/>
    </source>
</evidence>
<dbReference type="AlphaFoldDB" id="A0A023BWG6"/>
<dbReference type="PANTHER" id="PTHR30289">
    <property type="entry name" value="UNCHARACTERIZED PROTEIN YBCL-RELATED"/>
    <property type="match status" value="1"/>
</dbReference>
<dbReference type="InterPro" id="IPR005247">
    <property type="entry name" value="YbhB_YbcL/LppC-like"/>
</dbReference>
<keyword evidence="1" id="KW-0732">Signal</keyword>
<dbReference type="Pfam" id="PF01161">
    <property type="entry name" value="PBP"/>
    <property type="match status" value="1"/>
</dbReference>
<evidence type="ECO:0000313" key="3">
    <source>
        <dbReference type="Proteomes" id="UP000023541"/>
    </source>
</evidence>
<comment type="caution">
    <text evidence="2">The sequence shown here is derived from an EMBL/GenBank/DDBJ whole genome shotgun (WGS) entry which is preliminary data.</text>
</comment>
<feature type="signal peptide" evidence="1">
    <location>
        <begin position="1"/>
        <end position="20"/>
    </location>
</feature>
<dbReference type="OrthoDB" id="9797506at2"/>
<gene>
    <name evidence="2" type="ORF">ATO12_15675</name>
</gene>
<dbReference type="Gene3D" id="3.90.280.10">
    <property type="entry name" value="PEBP-like"/>
    <property type="match status" value="1"/>
</dbReference>